<gene>
    <name evidence="3" type="ORF">N47_E42180</name>
</gene>
<dbReference type="PANTHER" id="PTHR42842">
    <property type="entry name" value="FAD/NAD(P)-BINDING OXIDOREDUCTASE"/>
    <property type="match status" value="1"/>
</dbReference>
<dbReference type="GO" id="GO:0071949">
    <property type="term" value="F:FAD binding"/>
    <property type="evidence" value="ECO:0007669"/>
    <property type="project" value="InterPro"/>
</dbReference>
<feature type="domain" description="FAD-binding" evidence="1">
    <location>
        <begin position="104"/>
        <end position="135"/>
    </location>
</feature>
<dbReference type="Gene3D" id="3.50.50.60">
    <property type="entry name" value="FAD/NAD(P)-binding domain"/>
    <property type="match status" value="2"/>
</dbReference>
<reference evidence="3" key="1">
    <citation type="journal article" date="2011" name="Environ. Microbiol.">
        <title>Genomic insights into the metabolic potential of the polycyclic aromatic hydrocarbon degrading sulfate-reducing Deltaproteobacterium N47.</title>
        <authorList>
            <person name="Bergmann F."/>
            <person name="Selesi D."/>
            <person name="Weinmaier T."/>
            <person name="Tischler P."/>
            <person name="Rattei T."/>
            <person name="Meckenstock R.U."/>
        </authorList>
    </citation>
    <scope>NUCLEOTIDE SEQUENCE</scope>
</reference>
<evidence type="ECO:0000313" key="3">
    <source>
        <dbReference type="EMBL" id="CBX30706.1"/>
    </source>
</evidence>
<dbReference type="Gene3D" id="3.30.70.2700">
    <property type="match status" value="1"/>
</dbReference>
<protein>
    <submittedName>
        <fullName evidence="3">Uncharacterized protein Cbei_0202</fullName>
    </submittedName>
</protein>
<dbReference type="EMBL" id="FR695877">
    <property type="protein sequence ID" value="CBX30706.1"/>
    <property type="molecule type" value="Genomic_DNA"/>
</dbReference>
<dbReference type="InterPro" id="IPR049516">
    <property type="entry name" value="FAD-depend_C"/>
</dbReference>
<dbReference type="InterPro" id="IPR002938">
    <property type="entry name" value="FAD-bd"/>
</dbReference>
<evidence type="ECO:0000259" key="2">
    <source>
        <dbReference type="Pfam" id="PF21688"/>
    </source>
</evidence>
<evidence type="ECO:0000259" key="1">
    <source>
        <dbReference type="Pfam" id="PF01494"/>
    </source>
</evidence>
<accession>E1YKS3</accession>
<dbReference type="PRINTS" id="PR00368">
    <property type="entry name" value="FADPNR"/>
</dbReference>
<sequence>MKYIFMLIKIRQILLPLDYEDNDIKLAAAAKLGCSKNILSAVKIIRRSIDARKRREAPVFSVTAEIEILNDFILPEDVDIEQIREATVPAETNIRKIPGKTNKPVIVIGAGPSGLMAALVLAEAGLSPLLIERGAPVKERTLQVSQFWKNGTLNPESNVLFGEGGAGLFSDGKLTSRSKNRSGVRRFLETLVKCGAEEDILIDAEPHLGSDLLRQIVQSFRNLIETKGGEIRFNSCLEGIHIEKKKLAGIIVNGKEIETGHCLLACGHSARDIYTMLAKSSVMLEPKSFAAGVRLEFSQKLINRAQWGRFAGHPHLGAAPFRLTFKKDKLHRACYTFCMCPGGTVISCSSSHGALTTNGMSLSKRSGNFGNAAFLVPVDPSDYQLKKDKVNIALAGIDFQEKMERSSYAEGGSDYSLPAASLSGFLTKKYTDVLTQNRSWKKARPADLHNILPDFICETLTVAIPKMLSFMDGIIPEETLLYAAETRSSSPYRILRNESGESVSVSGLFPAGEGAGYAGGIVSSAVDGIMAAQAVIRSL</sequence>
<dbReference type="InterPro" id="IPR028348">
    <property type="entry name" value="FAD-binding_protein"/>
</dbReference>
<dbReference type="PRINTS" id="PR00411">
    <property type="entry name" value="PNDRDTASEI"/>
</dbReference>
<dbReference type="PIRSF" id="PIRSF038984">
    <property type="entry name" value="FAD_binding_protein"/>
    <property type="match status" value="1"/>
</dbReference>
<feature type="domain" description="FAD-dependent protein C-terminal" evidence="2">
    <location>
        <begin position="288"/>
        <end position="488"/>
    </location>
</feature>
<name>E1YKS3_9BACT</name>
<dbReference type="AlphaFoldDB" id="E1YKS3"/>
<proteinExistence type="predicted"/>
<dbReference type="InterPro" id="IPR036188">
    <property type="entry name" value="FAD/NAD-bd_sf"/>
</dbReference>
<dbReference type="SUPFAM" id="SSF51905">
    <property type="entry name" value="FAD/NAD(P)-binding domain"/>
    <property type="match status" value="1"/>
</dbReference>
<dbReference type="Pfam" id="PF21688">
    <property type="entry name" value="FAD-depend_C"/>
    <property type="match status" value="1"/>
</dbReference>
<dbReference type="Pfam" id="PF01494">
    <property type="entry name" value="FAD_binding_3"/>
    <property type="match status" value="1"/>
</dbReference>
<organism evidence="3">
    <name type="scientific">uncultured Desulfobacterium sp</name>
    <dbReference type="NCBI Taxonomy" id="201089"/>
    <lineage>
        <taxon>Bacteria</taxon>
        <taxon>Pseudomonadati</taxon>
        <taxon>Thermodesulfobacteriota</taxon>
        <taxon>Desulfobacteria</taxon>
        <taxon>Desulfobacterales</taxon>
        <taxon>Desulfobacteriaceae</taxon>
        <taxon>Desulfobacterium</taxon>
        <taxon>environmental samples</taxon>
    </lineage>
</organism>
<dbReference type="PANTHER" id="PTHR42842:SF3">
    <property type="entry name" value="FAD_NAD(P)-BINDING OXIDOREDUCTASE FAMILY PROTEIN"/>
    <property type="match status" value="1"/>
</dbReference>